<feature type="domain" description="N-acetyltransferase" evidence="1">
    <location>
        <begin position="63"/>
        <end position="157"/>
    </location>
</feature>
<dbReference type="InterPro" id="IPR016181">
    <property type="entry name" value="Acyl_CoA_acyltransferase"/>
</dbReference>
<comment type="caution">
    <text evidence="2">The sequence shown here is derived from an EMBL/GenBank/DDBJ whole genome shotgun (WGS) entry which is preliminary data.</text>
</comment>
<keyword evidence="3" id="KW-1185">Reference proteome</keyword>
<name>A0ABQ8FXW5_9PEZI</name>
<organism evidence="2 3">
    <name type="scientific">Macrophomina phaseolina</name>
    <dbReference type="NCBI Taxonomy" id="35725"/>
    <lineage>
        <taxon>Eukaryota</taxon>
        <taxon>Fungi</taxon>
        <taxon>Dikarya</taxon>
        <taxon>Ascomycota</taxon>
        <taxon>Pezizomycotina</taxon>
        <taxon>Dothideomycetes</taxon>
        <taxon>Dothideomycetes incertae sedis</taxon>
        <taxon>Botryosphaeriales</taxon>
        <taxon>Botryosphaeriaceae</taxon>
        <taxon>Macrophomina</taxon>
    </lineage>
</organism>
<dbReference type="InterPro" id="IPR000182">
    <property type="entry name" value="GNAT_dom"/>
</dbReference>
<dbReference type="EMBL" id="JAGTJR010000037">
    <property type="protein sequence ID" value="KAH7034246.1"/>
    <property type="molecule type" value="Genomic_DNA"/>
</dbReference>
<dbReference type="Gene3D" id="3.40.630.30">
    <property type="match status" value="1"/>
</dbReference>
<dbReference type="Proteomes" id="UP000774617">
    <property type="component" value="Unassembled WGS sequence"/>
</dbReference>
<gene>
    <name evidence="2" type="ORF">B0J12DRAFT_273420</name>
</gene>
<dbReference type="Pfam" id="PF00583">
    <property type="entry name" value="Acetyltransf_1"/>
    <property type="match status" value="1"/>
</dbReference>
<proteinExistence type="predicted"/>
<evidence type="ECO:0000259" key="1">
    <source>
        <dbReference type="PROSITE" id="PS51186"/>
    </source>
</evidence>
<dbReference type="Pfam" id="PF18014">
    <property type="entry name" value="Acetyltransf_18"/>
    <property type="match status" value="1"/>
</dbReference>
<accession>A0ABQ8FXW5</accession>
<dbReference type="InterPro" id="IPR052729">
    <property type="entry name" value="Acyl/Acetyltrans_Enzymes"/>
</dbReference>
<reference evidence="2 3" key="1">
    <citation type="journal article" date="2021" name="Nat. Commun.">
        <title>Genetic determinants of endophytism in the Arabidopsis root mycobiome.</title>
        <authorList>
            <person name="Mesny F."/>
            <person name="Miyauchi S."/>
            <person name="Thiergart T."/>
            <person name="Pickel B."/>
            <person name="Atanasova L."/>
            <person name="Karlsson M."/>
            <person name="Huettel B."/>
            <person name="Barry K.W."/>
            <person name="Haridas S."/>
            <person name="Chen C."/>
            <person name="Bauer D."/>
            <person name="Andreopoulos W."/>
            <person name="Pangilinan J."/>
            <person name="LaButti K."/>
            <person name="Riley R."/>
            <person name="Lipzen A."/>
            <person name="Clum A."/>
            <person name="Drula E."/>
            <person name="Henrissat B."/>
            <person name="Kohler A."/>
            <person name="Grigoriev I.V."/>
            <person name="Martin F.M."/>
            <person name="Hacquard S."/>
        </authorList>
    </citation>
    <scope>NUCLEOTIDE SEQUENCE [LARGE SCALE GENOMIC DNA]</scope>
    <source>
        <strain evidence="2 3">MPI-SDFR-AT-0080</strain>
    </source>
</reference>
<protein>
    <submittedName>
        <fullName evidence="2">Acyl-CoA N-acyltransferase</fullName>
    </submittedName>
</protein>
<dbReference type="PROSITE" id="PS51186">
    <property type="entry name" value="GNAT"/>
    <property type="match status" value="1"/>
</dbReference>
<dbReference type="SUPFAM" id="SSF55729">
    <property type="entry name" value="Acyl-CoA N-acyltransferases (Nat)"/>
    <property type="match status" value="1"/>
</dbReference>
<evidence type="ECO:0000313" key="3">
    <source>
        <dbReference type="Proteomes" id="UP000774617"/>
    </source>
</evidence>
<dbReference type="PANTHER" id="PTHR47237:SF1">
    <property type="entry name" value="SLL0310 PROTEIN"/>
    <property type="match status" value="1"/>
</dbReference>
<evidence type="ECO:0000313" key="2">
    <source>
        <dbReference type="EMBL" id="KAH7034246.1"/>
    </source>
</evidence>
<dbReference type="Gene3D" id="3.40.630.90">
    <property type="match status" value="1"/>
</dbReference>
<sequence length="326" mass="36021">MTDSKGFNVRPPKSSDEVFSLWWPHMQSLGWNRSDRDHATHWHSSRGGYLVLTHKDDADSPSEAEARPVGLILPIIYPNKTGWVGFFIVNEAYRGTGGGRILFQAALDAFERHGVERVGLDGVLQQVPTYQRRGFVEKGRVKLMVTKSVRELAVPAEPSEALEALARLVPLRDVKPAAVAALDEKMTGLRRTSLWTDEFLVSRSDAWGSAIEGEDGEVLAFVLVRSCEHGYRIGPLYAARKTWARALLLGVMNKVKGLGTEAEDKSLIAEAWGGNPDAVGLFEDLGWEYSGIDYARMWLGGRDTDAQRKGGSAEKEAFAWFDASEG</sequence>
<dbReference type="PANTHER" id="PTHR47237">
    <property type="entry name" value="SLL0310 PROTEIN"/>
    <property type="match status" value="1"/>
</dbReference>
<dbReference type="InterPro" id="IPR041496">
    <property type="entry name" value="YitH/HolE_GNAT"/>
</dbReference>